<accession>A0A670XTV3</accession>
<protein>
    <submittedName>
        <fullName evidence="2">Uncharacterized protein</fullName>
    </submittedName>
</protein>
<dbReference type="OMA" id="RMPCSEP"/>
<keyword evidence="1" id="KW-0812">Transmembrane</keyword>
<sequence>IPGTLPIRLTTIRSLLFPVRTLMALPIVMFSKLTLFTSVILSPTRSPACSVYIKRRMPCSEPPRTLKPSFPSLLFSTVMALIASLSSLLAMKGT</sequence>
<keyword evidence="3" id="KW-1185">Reference proteome</keyword>
<keyword evidence="1" id="KW-0472">Membrane</keyword>
<feature type="transmembrane region" description="Helical" evidence="1">
    <location>
        <begin position="21"/>
        <end position="41"/>
    </location>
</feature>
<name>A0A670XTV3_PSETE</name>
<keyword evidence="1" id="KW-1133">Transmembrane helix</keyword>
<dbReference type="Ensembl" id="ENSPTXT00000000467.1">
    <property type="protein sequence ID" value="ENSPTXP00000000452.1"/>
    <property type="gene ID" value="ENSPTXG00000000416.1"/>
</dbReference>
<feature type="transmembrane region" description="Helical" evidence="1">
    <location>
        <begin position="70"/>
        <end position="91"/>
    </location>
</feature>
<reference evidence="2" key="2">
    <citation type="submission" date="2025-09" db="UniProtKB">
        <authorList>
            <consortium name="Ensembl"/>
        </authorList>
    </citation>
    <scope>IDENTIFICATION</scope>
</reference>
<evidence type="ECO:0000313" key="3">
    <source>
        <dbReference type="Proteomes" id="UP000472273"/>
    </source>
</evidence>
<proteinExistence type="predicted"/>
<dbReference type="Proteomes" id="UP000472273">
    <property type="component" value="Unplaced"/>
</dbReference>
<evidence type="ECO:0000313" key="2">
    <source>
        <dbReference type="Ensembl" id="ENSPTXP00000000452.1"/>
    </source>
</evidence>
<organism evidence="2 3">
    <name type="scientific">Pseudonaja textilis</name>
    <name type="common">Eastern brown snake</name>
    <dbReference type="NCBI Taxonomy" id="8673"/>
    <lineage>
        <taxon>Eukaryota</taxon>
        <taxon>Metazoa</taxon>
        <taxon>Chordata</taxon>
        <taxon>Craniata</taxon>
        <taxon>Vertebrata</taxon>
        <taxon>Euteleostomi</taxon>
        <taxon>Lepidosauria</taxon>
        <taxon>Squamata</taxon>
        <taxon>Bifurcata</taxon>
        <taxon>Unidentata</taxon>
        <taxon>Episquamata</taxon>
        <taxon>Toxicofera</taxon>
        <taxon>Serpentes</taxon>
        <taxon>Colubroidea</taxon>
        <taxon>Elapidae</taxon>
        <taxon>Hydrophiinae</taxon>
        <taxon>Pseudonaja</taxon>
    </lineage>
</organism>
<evidence type="ECO:0000256" key="1">
    <source>
        <dbReference type="SAM" id="Phobius"/>
    </source>
</evidence>
<dbReference type="AlphaFoldDB" id="A0A670XTV3"/>
<reference evidence="2" key="1">
    <citation type="submission" date="2025-08" db="UniProtKB">
        <authorList>
            <consortium name="Ensembl"/>
        </authorList>
    </citation>
    <scope>IDENTIFICATION</scope>
</reference>
<dbReference type="GeneTree" id="ENSGT01030000235534"/>